<dbReference type="EMBL" id="ADLK01000015">
    <property type="protein sequence ID" value="KMW21537.1"/>
    <property type="molecule type" value="Genomic_DNA"/>
</dbReference>
<sequence length="174" mass="20061">MDTGVQDGLIIAEDDILRDGGQYPEYTATMFIVIENYYNGIAKGYLQTFYYEEPFYFFGLDNMLIQLENVMDMAGVPRKCNEYRYLSKNPPARKRAKGTEKRNSPVPLQHVRFNPNNICSAKNIFSIRVYSRRNASIQGTLKNSKGQMNFRSGMDVIRGIHGWMEEVVNEGDEF</sequence>
<dbReference type="PATRIC" id="fig|742734.4.peg.1761"/>
<dbReference type="OrthoDB" id="2086691at2"/>
<dbReference type="Proteomes" id="UP000037392">
    <property type="component" value="Unassembled WGS sequence"/>
</dbReference>
<protein>
    <submittedName>
        <fullName evidence="1">Uncharacterized protein</fullName>
    </submittedName>
</protein>
<dbReference type="RefSeq" id="WP_007866129.1">
    <property type="nucleotide sequence ID" value="NZ_KQ235877.1"/>
</dbReference>
<proteinExistence type="predicted"/>
<accession>A0A0J9C8R1</accession>
<evidence type="ECO:0000313" key="2">
    <source>
        <dbReference type="Proteomes" id="UP000037392"/>
    </source>
</evidence>
<dbReference type="GeneID" id="93165204"/>
<gene>
    <name evidence="1" type="ORF">HMPREF9470_01642</name>
</gene>
<name>A0A0J9C8R1_9FIRM</name>
<comment type="caution">
    <text evidence="1">The sequence shown here is derived from an EMBL/GenBank/DDBJ whole genome shotgun (WGS) entry which is preliminary data.</text>
</comment>
<reference evidence="1 2" key="1">
    <citation type="submission" date="2011-04" db="EMBL/GenBank/DDBJ databases">
        <title>The Genome Sequence of Clostridium citroniae WAL-19142.</title>
        <authorList>
            <consortium name="The Broad Institute Genome Sequencing Platform"/>
            <person name="Earl A."/>
            <person name="Ward D."/>
            <person name="Feldgarden M."/>
            <person name="Gevers D."/>
            <person name="Warren Y.A."/>
            <person name="Tyrrell K.L."/>
            <person name="Citron D.M."/>
            <person name="Goldstein E.J."/>
            <person name="Daigneault M."/>
            <person name="Allen-Vercoe E."/>
            <person name="Young S.K."/>
            <person name="Zeng Q."/>
            <person name="Gargeya S."/>
            <person name="Fitzgerald M."/>
            <person name="Haas B."/>
            <person name="Abouelleil A."/>
            <person name="Alvarado L."/>
            <person name="Arachchi H.M."/>
            <person name="Berlin A."/>
            <person name="Brown A."/>
            <person name="Chapman S.B."/>
            <person name="Chen Z."/>
            <person name="Dunbar C."/>
            <person name="Freedman E."/>
            <person name="Gearin G."/>
            <person name="Gellesch M."/>
            <person name="Goldberg J."/>
            <person name="Griggs A."/>
            <person name="Gujja S."/>
            <person name="Heilman E.R."/>
            <person name="Heiman D."/>
            <person name="Howarth C."/>
            <person name="Larson L."/>
            <person name="Lui A."/>
            <person name="MacDonald P.J."/>
            <person name="Mehta T."/>
            <person name="Montmayeur A."/>
            <person name="Murphy C."/>
            <person name="Neiman D."/>
            <person name="Pearson M."/>
            <person name="Priest M."/>
            <person name="Roberts A."/>
            <person name="Saif S."/>
            <person name="Shea T."/>
            <person name="Shenoy N."/>
            <person name="Sisk P."/>
            <person name="Stolte C."/>
            <person name="Sykes S."/>
            <person name="White J."/>
            <person name="Yandava C."/>
            <person name="Wortman J."/>
            <person name="Nusbaum C."/>
            <person name="Birren B."/>
        </authorList>
    </citation>
    <scope>NUCLEOTIDE SEQUENCE [LARGE SCALE GENOMIC DNA]</scope>
    <source>
        <strain evidence="1 2">WAL-19142</strain>
    </source>
</reference>
<evidence type="ECO:0000313" key="1">
    <source>
        <dbReference type="EMBL" id="KMW21537.1"/>
    </source>
</evidence>
<organism evidence="1 2">
    <name type="scientific">[Clostridium] citroniae WAL-19142</name>
    <dbReference type="NCBI Taxonomy" id="742734"/>
    <lineage>
        <taxon>Bacteria</taxon>
        <taxon>Bacillati</taxon>
        <taxon>Bacillota</taxon>
        <taxon>Clostridia</taxon>
        <taxon>Lachnospirales</taxon>
        <taxon>Lachnospiraceae</taxon>
        <taxon>Enterocloster</taxon>
    </lineage>
</organism>
<dbReference type="AlphaFoldDB" id="A0A0J9C8R1"/>